<dbReference type="Pfam" id="PF11716">
    <property type="entry name" value="MDMPI_N"/>
    <property type="match status" value="1"/>
</dbReference>
<dbReference type="InterPro" id="IPR017518">
    <property type="entry name" value="CHP03084"/>
</dbReference>
<feature type="domain" description="tRNA wybutosine-synthesis" evidence="1">
    <location>
        <begin position="181"/>
        <end position="232"/>
    </location>
</feature>
<keyword evidence="4" id="KW-1185">Reference proteome</keyword>
<evidence type="ECO:0000313" key="3">
    <source>
        <dbReference type="EMBL" id="SCG66319.1"/>
    </source>
</evidence>
<dbReference type="RefSeq" id="WP_088972060.1">
    <property type="nucleotide sequence ID" value="NZ_JBHLYF010000039.1"/>
</dbReference>
<dbReference type="InterPro" id="IPR034660">
    <property type="entry name" value="DinB/YfiT-like"/>
</dbReference>
<dbReference type="AlphaFoldDB" id="A0A1C5J817"/>
<dbReference type="InterPro" id="IPR013917">
    <property type="entry name" value="tRNA_wybutosine-synth"/>
</dbReference>
<proteinExistence type="predicted"/>
<reference evidence="3 4" key="1">
    <citation type="submission" date="2016-06" db="EMBL/GenBank/DDBJ databases">
        <authorList>
            <person name="Kjaerup R.B."/>
            <person name="Dalgaard T.S."/>
            <person name="Juul-Madsen H.R."/>
        </authorList>
    </citation>
    <scope>NUCLEOTIDE SEQUENCE [LARGE SCALE GENOMIC DNA]</scope>
    <source>
        <strain evidence="3 4">DSM 45097</strain>
    </source>
</reference>
<dbReference type="Proteomes" id="UP000198210">
    <property type="component" value="Chromosome I"/>
</dbReference>
<evidence type="ECO:0000259" key="1">
    <source>
        <dbReference type="Pfam" id="PF08608"/>
    </source>
</evidence>
<dbReference type="NCBIfam" id="TIGR03083">
    <property type="entry name" value="maleylpyruvate isomerase family mycothiol-dependent enzyme"/>
    <property type="match status" value="1"/>
</dbReference>
<evidence type="ECO:0000313" key="4">
    <source>
        <dbReference type="Proteomes" id="UP000198210"/>
    </source>
</evidence>
<accession>A0A1C5J817</accession>
<dbReference type="SUPFAM" id="SSF109854">
    <property type="entry name" value="DinB/YfiT-like putative metalloenzymes"/>
    <property type="match status" value="1"/>
</dbReference>
<dbReference type="InterPro" id="IPR017517">
    <property type="entry name" value="Maleyloyr_isom"/>
</dbReference>
<sequence>MSTNVYEDLIADGDDVEALVTGLTPTQWAMATPAPGWTVKHQIAHLAFVAHLAVLSAGDPAAFATHAADAKRDFQGAVDAALTEYLQLSTGALVDRWRDERSAAAKALAVVAPGETVPWLATPLPPSVLAAAGMMELFGHGQDIADTVGRHRELTDRIGHLAWFGVRTRDFGYQAHGSTPPAEEFRVELTGPSGVVWEFGPADATERVTGPAVDFALLVSRRRHRDDLALVAQGEQADRWLDIAQAYRGPAGPGRRPGQFTSR</sequence>
<dbReference type="GO" id="GO:0046872">
    <property type="term" value="F:metal ion binding"/>
    <property type="evidence" value="ECO:0007669"/>
    <property type="project" value="InterPro"/>
</dbReference>
<evidence type="ECO:0000259" key="2">
    <source>
        <dbReference type="Pfam" id="PF11716"/>
    </source>
</evidence>
<dbReference type="Gene3D" id="1.20.120.450">
    <property type="entry name" value="dinb family like domain"/>
    <property type="match status" value="1"/>
</dbReference>
<dbReference type="InterPro" id="IPR024344">
    <property type="entry name" value="MDMPI_metal-binding"/>
</dbReference>
<name>A0A1C5J817_9ACTN</name>
<dbReference type="NCBIfam" id="TIGR03084">
    <property type="entry name" value="TIGR03084 family metal-binding protein"/>
    <property type="match status" value="1"/>
</dbReference>
<dbReference type="EMBL" id="LT607751">
    <property type="protein sequence ID" value="SCG66319.1"/>
    <property type="molecule type" value="Genomic_DNA"/>
</dbReference>
<organism evidence="3 4">
    <name type="scientific">Micromonospora siamensis</name>
    <dbReference type="NCBI Taxonomy" id="299152"/>
    <lineage>
        <taxon>Bacteria</taxon>
        <taxon>Bacillati</taxon>
        <taxon>Actinomycetota</taxon>
        <taxon>Actinomycetes</taxon>
        <taxon>Micromonosporales</taxon>
        <taxon>Micromonosporaceae</taxon>
        <taxon>Micromonospora</taxon>
    </lineage>
</organism>
<feature type="domain" description="Mycothiol-dependent maleylpyruvate isomerase metal-binding" evidence="2">
    <location>
        <begin position="14"/>
        <end position="145"/>
    </location>
</feature>
<gene>
    <name evidence="3" type="ORF">GA0074704_4186</name>
</gene>
<dbReference type="Pfam" id="PF08608">
    <property type="entry name" value="Wyosine_form"/>
    <property type="match status" value="1"/>
</dbReference>
<protein>
    <submittedName>
        <fullName evidence="3">TIGR03084 family protein</fullName>
    </submittedName>
</protein>